<evidence type="ECO:0000259" key="2">
    <source>
        <dbReference type="Pfam" id="PF18186"/>
    </source>
</evidence>
<dbReference type="HOGENOM" id="CLU_120415_0_0_11"/>
<reference evidence="3 4" key="1">
    <citation type="journal article" date="2009" name="Stand. Genomic Sci.">
        <title>Complete genome sequence of Slackia heliotrinireducens type strain (RHS 1).</title>
        <authorList>
            <person name="Pukall R."/>
            <person name="Lapidus A."/>
            <person name="Nolan M."/>
            <person name="Copeland A."/>
            <person name="Glavina Del Rio T."/>
            <person name="Lucas S."/>
            <person name="Chen F."/>
            <person name="Tice H."/>
            <person name="Cheng J.F."/>
            <person name="Chertkov O."/>
            <person name="Bruce D."/>
            <person name="Goodwin L."/>
            <person name="Kuske C."/>
            <person name="Brettin T."/>
            <person name="Detter J.C."/>
            <person name="Han C."/>
            <person name="Pitluck S."/>
            <person name="Pati A."/>
            <person name="Mavrommatis K."/>
            <person name="Ivanova N."/>
            <person name="Ovchinnikova G."/>
            <person name="Chen A."/>
            <person name="Palaniappan K."/>
            <person name="Schneider S."/>
            <person name="Rohde M."/>
            <person name="Chain P."/>
            <person name="D'haeseleer P."/>
            <person name="Goker M."/>
            <person name="Bristow J."/>
            <person name="Eisen J.A."/>
            <person name="Markowitz V."/>
            <person name="Kyrpides N.C."/>
            <person name="Klenk H.P."/>
            <person name="Hugenholtz P."/>
        </authorList>
    </citation>
    <scope>NUCLEOTIDE SEQUENCE [LARGE SCALE GENOMIC DNA]</scope>
    <source>
        <strain evidence="4">ATCC 29202 / DSM 20476 / NCTC 11029 / RHS 1</strain>
    </source>
</reference>
<evidence type="ECO:0000313" key="4">
    <source>
        <dbReference type="Proteomes" id="UP000002026"/>
    </source>
</evidence>
<feature type="transmembrane region" description="Helical" evidence="1">
    <location>
        <begin position="43"/>
        <end position="63"/>
    </location>
</feature>
<protein>
    <recommendedName>
        <fullName evidence="2">SMODS and SLOG-associating 2TM effector domain-containing protein</fullName>
    </recommendedName>
</protein>
<keyword evidence="1" id="KW-0472">Membrane</keyword>
<keyword evidence="1" id="KW-1133">Transmembrane helix</keyword>
<feature type="transmembrane region" description="Helical" evidence="1">
    <location>
        <begin position="69"/>
        <end position="87"/>
    </location>
</feature>
<dbReference type="NCBIfam" id="NF033632">
    <property type="entry name" value="SLATT_4"/>
    <property type="match status" value="1"/>
</dbReference>
<keyword evidence="4" id="KW-1185">Reference proteome</keyword>
<name>C7N251_SLAHD</name>
<evidence type="ECO:0000256" key="1">
    <source>
        <dbReference type="SAM" id="Phobius"/>
    </source>
</evidence>
<proteinExistence type="predicted"/>
<accession>C7N251</accession>
<dbReference type="Proteomes" id="UP000002026">
    <property type="component" value="Chromosome"/>
</dbReference>
<dbReference type="Pfam" id="PF18186">
    <property type="entry name" value="SLATT_4"/>
    <property type="match status" value="1"/>
</dbReference>
<feature type="domain" description="SMODS and SLOG-associating 2TM effector" evidence="2">
    <location>
        <begin position="12"/>
        <end position="174"/>
    </location>
</feature>
<dbReference type="KEGG" id="shi:Shel_02890"/>
<sequence>MAHDSQDYREALKNQIRDEYGRLTYTYTCHNKDAAFYAIGEKAISWLQLVLSVVSTCSVMSLLVSDGKVQLWIAVVASAVLALISAFDKEKNFTAKANSHTEAANQIWLIREKYISLITDFDILTDQDVRQARDALLLETSGVYSSTPKTTPRAYRATRVALKNDEEQFFTDDELDKLLPKALRLG</sequence>
<dbReference type="AlphaFoldDB" id="C7N251"/>
<dbReference type="STRING" id="471855.Shel_02890"/>
<dbReference type="eggNOG" id="ENOG5030EDT">
    <property type="taxonomic scope" value="Bacteria"/>
</dbReference>
<organism evidence="3 4">
    <name type="scientific">Slackia heliotrinireducens (strain ATCC 29202 / DSM 20476 / NCTC 11029 / RHS 1)</name>
    <name type="common">Peptococcus heliotrinreducens</name>
    <dbReference type="NCBI Taxonomy" id="471855"/>
    <lineage>
        <taxon>Bacteria</taxon>
        <taxon>Bacillati</taxon>
        <taxon>Actinomycetota</taxon>
        <taxon>Coriobacteriia</taxon>
        <taxon>Eggerthellales</taxon>
        <taxon>Eggerthellaceae</taxon>
        <taxon>Slackia</taxon>
    </lineage>
</organism>
<gene>
    <name evidence="3" type="ordered locus">Shel_02890</name>
</gene>
<evidence type="ECO:0000313" key="3">
    <source>
        <dbReference type="EMBL" id="ACV21357.1"/>
    </source>
</evidence>
<keyword evidence="1" id="KW-0812">Transmembrane</keyword>
<dbReference type="InterPro" id="IPR040811">
    <property type="entry name" value="SLATT_4"/>
</dbReference>
<dbReference type="EMBL" id="CP001684">
    <property type="protein sequence ID" value="ACV21357.1"/>
    <property type="molecule type" value="Genomic_DNA"/>
</dbReference>
<dbReference type="RefSeq" id="WP_012797466.1">
    <property type="nucleotide sequence ID" value="NC_013165.1"/>
</dbReference>